<protein>
    <recommendedName>
        <fullName evidence="2">UspA domain-containing protein</fullName>
    </recommendedName>
</protein>
<evidence type="ECO:0000313" key="4">
    <source>
        <dbReference type="Proteomes" id="UP000248745"/>
    </source>
</evidence>
<keyword evidence="4" id="KW-1185">Reference proteome</keyword>
<dbReference type="RefSeq" id="WP_110999484.1">
    <property type="nucleotide sequence ID" value="NZ_QKTW01000018.1"/>
</dbReference>
<comment type="caution">
    <text evidence="3">The sequence shown here is derived from an EMBL/GenBank/DDBJ whole genome shotgun (WGS) entry which is preliminary data.</text>
</comment>
<evidence type="ECO:0000256" key="1">
    <source>
        <dbReference type="ARBA" id="ARBA00008791"/>
    </source>
</evidence>
<dbReference type="Gene3D" id="3.40.50.12370">
    <property type="match status" value="1"/>
</dbReference>
<dbReference type="CDD" id="cd00293">
    <property type="entry name" value="USP-like"/>
    <property type="match status" value="2"/>
</dbReference>
<gene>
    <name evidence="3" type="ORF">DN068_13630</name>
</gene>
<dbReference type="PANTHER" id="PTHR46268">
    <property type="entry name" value="STRESS RESPONSE PROTEIN NHAX"/>
    <property type="match status" value="1"/>
</dbReference>
<dbReference type="Proteomes" id="UP000248745">
    <property type="component" value="Unassembled WGS sequence"/>
</dbReference>
<proteinExistence type="inferred from homology"/>
<dbReference type="PANTHER" id="PTHR46268:SF6">
    <property type="entry name" value="UNIVERSAL STRESS PROTEIN UP12"/>
    <property type="match status" value="1"/>
</dbReference>
<dbReference type="InterPro" id="IPR006016">
    <property type="entry name" value="UspA"/>
</dbReference>
<accession>A0A2W2B7Y8</accession>
<dbReference type="EMBL" id="QKTW01000018">
    <property type="protein sequence ID" value="PZF72389.1"/>
    <property type="molecule type" value="Genomic_DNA"/>
</dbReference>
<organism evidence="3 4">
    <name type="scientific">Taibaiella soli</name>
    <dbReference type="NCBI Taxonomy" id="1649169"/>
    <lineage>
        <taxon>Bacteria</taxon>
        <taxon>Pseudomonadati</taxon>
        <taxon>Bacteroidota</taxon>
        <taxon>Chitinophagia</taxon>
        <taxon>Chitinophagales</taxon>
        <taxon>Chitinophagaceae</taxon>
        <taxon>Taibaiella</taxon>
    </lineage>
</organism>
<feature type="domain" description="UspA" evidence="2">
    <location>
        <begin position="4"/>
        <end position="138"/>
    </location>
</feature>
<dbReference type="AlphaFoldDB" id="A0A2W2B7Y8"/>
<comment type="similarity">
    <text evidence="1">Belongs to the universal stress protein A family.</text>
</comment>
<sequence length="271" mass="29772">MPVIIAATDFSEVANNAISYACDLAKATGASVVIVHSFVIPIAFSDTPLPVMPMDEGRDIAEDRIKEVVAMQRRNNPGIEISGKVLYGDIVDCLEEYIEDQGAPWMIIVGNSGNDGTILLGNSVVTAMKRFTTTVMAIPQGVRYEGVKKICFACDLAHIPSNFPTQDILNLVEKTGAALHVLHVNAGGPQQEIKFEQTPVYNLLIAANPQYHYQTSSDPDQEIMNFIEKEQIDWLLIIPGKHSFFEKLFHKSHTKAMVRLAHIPVVAVNAS</sequence>
<feature type="domain" description="UspA" evidence="2">
    <location>
        <begin position="214"/>
        <end position="268"/>
    </location>
</feature>
<evidence type="ECO:0000313" key="3">
    <source>
        <dbReference type="EMBL" id="PZF72389.1"/>
    </source>
</evidence>
<dbReference type="Pfam" id="PF00582">
    <property type="entry name" value="Usp"/>
    <property type="match status" value="2"/>
</dbReference>
<dbReference type="OrthoDB" id="9788959at2"/>
<name>A0A2W2B7Y8_9BACT</name>
<evidence type="ECO:0000259" key="2">
    <source>
        <dbReference type="Pfam" id="PF00582"/>
    </source>
</evidence>
<reference evidence="3 4" key="1">
    <citation type="submission" date="2018-06" db="EMBL/GenBank/DDBJ databases">
        <title>Mucibacter soli gen. nov., sp. nov., a new member of the family Chitinophagaceae producing mucin.</title>
        <authorList>
            <person name="Kim M.-K."/>
            <person name="Park S."/>
            <person name="Kim T.-S."/>
            <person name="Joung Y."/>
            <person name="Han J.-H."/>
            <person name="Kim S.B."/>
        </authorList>
    </citation>
    <scope>NUCLEOTIDE SEQUENCE [LARGE SCALE GENOMIC DNA]</scope>
    <source>
        <strain evidence="3 4">R1-15</strain>
    </source>
</reference>
<dbReference type="SUPFAM" id="SSF52402">
    <property type="entry name" value="Adenine nucleotide alpha hydrolases-like"/>
    <property type="match status" value="2"/>
</dbReference>